<dbReference type="RefSeq" id="XP_067713410.1">
    <property type="nucleotide sequence ID" value="XM_067857309.1"/>
</dbReference>
<feature type="region of interest" description="Disordered" evidence="1">
    <location>
        <begin position="292"/>
        <end position="315"/>
    </location>
</feature>
<sequence length="315" mass="34659">MKMSADNQKKNSLKDPPKDLKEAIDWITWFCNYGEGSRDMRKQLGSAVSNLTNFQTKFNGRFGKVSDPEGLIGNLGKGFQSFLGYYGTASIGEEGIAQSGVYQSTYKDASWPNDVGQQKDCAKVFLGTASMAFYGLSFLYWQCSNSQSKYWASDKLNGNGSALSIFMSVAGFTSVELNSMQGSLVAERLTREPDGFSELKNVSPSPYSYSAFIVNLENSGPEKGINSPLTNCYVLAKEYFRDRFQKGETIDGALTSIKEALKKFSSLCYSYSYLQYEINNFMSAYMPDPSSPNRAAFLPNPPPPVPSPAPSPPLA</sequence>
<protein>
    <submittedName>
        <fullName evidence="2">Variant erythrocyte surface antigen-1 family protein</fullName>
    </submittedName>
</protein>
<evidence type="ECO:0000313" key="3">
    <source>
        <dbReference type="Proteomes" id="UP001497744"/>
    </source>
</evidence>
<keyword evidence="3" id="KW-1185">Reference proteome</keyword>
<dbReference type="AlphaFoldDB" id="A0AAV4LND2"/>
<accession>A0AAV4LND2</accession>
<feature type="compositionally biased region" description="Pro residues" evidence="1">
    <location>
        <begin position="299"/>
        <end position="315"/>
    </location>
</feature>
<evidence type="ECO:0000313" key="2">
    <source>
        <dbReference type="EMBL" id="GIX61339.1"/>
    </source>
</evidence>
<organism evidence="2 3">
    <name type="scientific">Babesia caballi</name>
    <dbReference type="NCBI Taxonomy" id="5871"/>
    <lineage>
        <taxon>Eukaryota</taxon>
        <taxon>Sar</taxon>
        <taxon>Alveolata</taxon>
        <taxon>Apicomplexa</taxon>
        <taxon>Aconoidasida</taxon>
        <taxon>Piroplasmida</taxon>
        <taxon>Babesiidae</taxon>
        <taxon>Babesia</taxon>
    </lineage>
</organism>
<name>A0AAV4LND2_BABCB</name>
<proteinExistence type="predicted"/>
<gene>
    <name evidence="2" type="ORF">BcabD6B2_07740</name>
</gene>
<evidence type="ECO:0000256" key="1">
    <source>
        <dbReference type="SAM" id="MobiDB-lite"/>
    </source>
</evidence>
<dbReference type="GeneID" id="94192822"/>
<comment type="caution">
    <text evidence="2">The sequence shown here is derived from an EMBL/GenBank/DDBJ whole genome shotgun (WGS) entry which is preliminary data.</text>
</comment>
<reference evidence="2 3" key="1">
    <citation type="submission" date="2021-06" db="EMBL/GenBank/DDBJ databases">
        <title>Genome sequence of Babesia caballi.</title>
        <authorList>
            <person name="Yamagishi J."/>
            <person name="Kidaka T."/>
            <person name="Ochi A."/>
        </authorList>
    </citation>
    <scope>NUCLEOTIDE SEQUENCE [LARGE SCALE GENOMIC DNA]</scope>
    <source>
        <strain evidence="2">USDA-D6B2</strain>
    </source>
</reference>
<dbReference type="EMBL" id="BPLF01000001">
    <property type="protein sequence ID" value="GIX61339.1"/>
    <property type="molecule type" value="Genomic_DNA"/>
</dbReference>
<dbReference type="Proteomes" id="UP001497744">
    <property type="component" value="Unassembled WGS sequence"/>
</dbReference>